<protein>
    <submittedName>
        <fullName evidence="1">Uncharacterized protein</fullName>
    </submittedName>
</protein>
<evidence type="ECO:0000313" key="1">
    <source>
        <dbReference type="EMBL" id="QHN40792.1"/>
    </source>
</evidence>
<name>A0A857LRZ1_9ACTN</name>
<organism evidence="1">
    <name type="scientific">Gordonia amarae</name>
    <dbReference type="NCBI Taxonomy" id="36821"/>
    <lineage>
        <taxon>Bacteria</taxon>
        <taxon>Bacillati</taxon>
        <taxon>Actinomycetota</taxon>
        <taxon>Actinomycetes</taxon>
        <taxon>Mycobacteriales</taxon>
        <taxon>Gordoniaceae</taxon>
        <taxon>Gordonia</taxon>
    </lineage>
</organism>
<sequence length="107" mass="11542">MRTDPEIVDVITDIRRRAQSTPNLVAVRMAGRAITYRQLDEGLAGYGEVLERYGMSDGSSFAAALMHCAPGLGQDAGEACARRINDAALWLGRGLEPPAQRGLRIVS</sequence>
<dbReference type="AlphaFoldDB" id="A0A857LRZ1"/>
<gene>
    <name evidence="1" type="ORF">GII30_18000</name>
</gene>
<dbReference type="EMBL" id="CP045810">
    <property type="protein sequence ID" value="QHN40792.1"/>
    <property type="molecule type" value="Genomic_DNA"/>
</dbReference>
<accession>A0A857LRZ1</accession>
<proteinExistence type="predicted"/>
<reference evidence="1" key="1">
    <citation type="journal article" date="2021" name="Nat. Microbiol.">
        <title>Cocultivation of an ultrasmall environmental parasitic bacterium with lytic ability against bacteria associated with wastewater foams.</title>
        <authorList>
            <person name="Batinovic S."/>
            <person name="Rose J.J.A."/>
            <person name="Ratcliffe J."/>
            <person name="Seviour R.J."/>
            <person name="Petrovski S."/>
        </authorList>
    </citation>
    <scope>NUCLEOTIDE SEQUENCE</scope>
    <source>
        <strain evidence="1">CON44</strain>
    </source>
</reference>
<dbReference type="SUPFAM" id="SSF56801">
    <property type="entry name" value="Acetyl-CoA synthetase-like"/>
    <property type="match status" value="1"/>
</dbReference>
<dbReference type="RefSeq" id="WP_005185651.1">
    <property type="nucleotide sequence ID" value="NZ_CP045804.1"/>
</dbReference>